<protein>
    <submittedName>
        <fullName evidence="1">Uncharacterized protein</fullName>
    </submittedName>
</protein>
<sequence>MFWKEFVADSRGATGVTNGPVLGQYDPPGYLYQGADVTGQMMEYTTLPGTSRVNSSVHGTFVGNGGLSNGCPHLHHKVANGVNGMMSGGAGLYPGRTNSLPRTHVDYDHPHHLLNVSAYGGGGSAWTSGFAQRLRMQV</sequence>
<proteinExistence type="predicted"/>
<evidence type="ECO:0000313" key="2">
    <source>
        <dbReference type="Proteomes" id="UP000233556"/>
    </source>
</evidence>
<gene>
    <name evidence="1" type="ORF">llap_20384</name>
</gene>
<dbReference type="Proteomes" id="UP000233556">
    <property type="component" value="Unassembled WGS sequence"/>
</dbReference>
<organism evidence="1 2">
    <name type="scientific">Limosa lapponica baueri</name>
    <dbReference type="NCBI Taxonomy" id="1758121"/>
    <lineage>
        <taxon>Eukaryota</taxon>
        <taxon>Metazoa</taxon>
        <taxon>Chordata</taxon>
        <taxon>Craniata</taxon>
        <taxon>Vertebrata</taxon>
        <taxon>Euteleostomi</taxon>
        <taxon>Archelosauria</taxon>
        <taxon>Archosauria</taxon>
        <taxon>Dinosauria</taxon>
        <taxon>Saurischia</taxon>
        <taxon>Theropoda</taxon>
        <taxon>Coelurosauria</taxon>
        <taxon>Aves</taxon>
        <taxon>Neognathae</taxon>
        <taxon>Neoaves</taxon>
        <taxon>Charadriiformes</taxon>
        <taxon>Scolopacidae</taxon>
        <taxon>Limosa</taxon>
    </lineage>
</organism>
<reference evidence="2" key="1">
    <citation type="submission" date="2017-11" db="EMBL/GenBank/DDBJ databases">
        <authorList>
            <person name="Lima N.C."/>
            <person name="Parody-Merino A.M."/>
            <person name="Battley P.F."/>
            <person name="Fidler A.E."/>
            <person name="Prosdocimi F."/>
        </authorList>
    </citation>
    <scope>NUCLEOTIDE SEQUENCE [LARGE SCALE GENOMIC DNA]</scope>
</reference>
<reference evidence="2" key="2">
    <citation type="submission" date="2017-12" db="EMBL/GenBank/DDBJ databases">
        <title>Genome sequence of the Bar-tailed Godwit (Limosa lapponica baueri).</title>
        <authorList>
            <person name="Lima N.C.B."/>
            <person name="Parody-Merino A.M."/>
            <person name="Battley P.F."/>
            <person name="Fidler A.E."/>
            <person name="Prosdocimi F."/>
        </authorList>
    </citation>
    <scope>NUCLEOTIDE SEQUENCE [LARGE SCALE GENOMIC DNA]</scope>
</reference>
<accession>A0A2I0T6A4</accession>
<name>A0A2I0T6A4_LIMLA</name>
<dbReference type="AlphaFoldDB" id="A0A2I0T6A4"/>
<dbReference type="OrthoDB" id="9998697at2759"/>
<dbReference type="EMBL" id="KZ517448">
    <property type="protein sequence ID" value="PKU29312.1"/>
    <property type="molecule type" value="Genomic_DNA"/>
</dbReference>
<keyword evidence="2" id="KW-1185">Reference proteome</keyword>
<evidence type="ECO:0000313" key="1">
    <source>
        <dbReference type="EMBL" id="PKU29312.1"/>
    </source>
</evidence>